<feature type="non-terminal residue" evidence="1">
    <location>
        <position position="90"/>
    </location>
</feature>
<dbReference type="EMBL" id="JAGKQM010000006">
    <property type="protein sequence ID" value="KAH0923184.1"/>
    <property type="molecule type" value="Genomic_DNA"/>
</dbReference>
<proteinExistence type="predicted"/>
<name>A0ABQ8D1F1_BRANA</name>
<protein>
    <submittedName>
        <fullName evidence="1">Uncharacterized protein</fullName>
    </submittedName>
</protein>
<sequence>MKQLQPTAYEETVDNIAPHDQRLKEVLRQRLCFVCASEDSEMISSVSDFFNQVRSSQTVHIFIDAKDLPRLTKDKILPLVVIVFLNLECL</sequence>
<reference evidence="1 2" key="1">
    <citation type="submission" date="2021-05" db="EMBL/GenBank/DDBJ databases">
        <title>Genome Assembly of Synthetic Allotetraploid Brassica napus Reveals Homoeologous Exchanges between Subgenomes.</title>
        <authorList>
            <person name="Davis J.T."/>
        </authorList>
    </citation>
    <scope>NUCLEOTIDE SEQUENCE [LARGE SCALE GENOMIC DNA]</scope>
    <source>
        <strain evidence="2">cv. Da-Ae</strain>
        <tissue evidence="1">Seedling</tissue>
    </source>
</reference>
<comment type="caution">
    <text evidence="1">The sequence shown here is derived from an EMBL/GenBank/DDBJ whole genome shotgun (WGS) entry which is preliminary data.</text>
</comment>
<evidence type="ECO:0000313" key="1">
    <source>
        <dbReference type="EMBL" id="KAH0923184.1"/>
    </source>
</evidence>
<organism evidence="1 2">
    <name type="scientific">Brassica napus</name>
    <name type="common">Rape</name>
    <dbReference type="NCBI Taxonomy" id="3708"/>
    <lineage>
        <taxon>Eukaryota</taxon>
        <taxon>Viridiplantae</taxon>
        <taxon>Streptophyta</taxon>
        <taxon>Embryophyta</taxon>
        <taxon>Tracheophyta</taxon>
        <taxon>Spermatophyta</taxon>
        <taxon>Magnoliopsida</taxon>
        <taxon>eudicotyledons</taxon>
        <taxon>Gunneridae</taxon>
        <taxon>Pentapetalae</taxon>
        <taxon>rosids</taxon>
        <taxon>malvids</taxon>
        <taxon>Brassicales</taxon>
        <taxon>Brassicaceae</taxon>
        <taxon>Brassiceae</taxon>
        <taxon>Brassica</taxon>
    </lineage>
</organism>
<gene>
    <name evidence="1" type="ORF">HID58_023202</name>
</gene>
<dbReference type="Proteomes" id="UP000824890">
    <property type="component" value="Unassembled WGS sequence"/>
</dbReference>
<accession>A0ABQ8D1F1</accession>
<evidence type="ECO:0000313" key="2">
    <source>
        <dbReference type="Proteomes" id="UP000824890"/>
    </source>
</evidence>
<keyword evidence="2" id="KW-1185">Reference proteome</keyword>